<dbReference type="Gene3D" id="2.60.40.10">
    <property type="entry name" value="Immunoglobulins"/>
    <property type="match status" value="4"/>
</dbReference>
<dbReference type="PROSITE" id="PS50056">
    <property type="entry name" value="TYR_PHOSPHATASE_2"/>
    <property type="match status" value="1"/>
</dbReference>
<evidence type="ECO:0000313" key="16">
    <source>
        <dbReference type="EMBL" id="OWF55128.1"/>
    </source>
</evidence>
<dbReference type="PANTHER" id="PTHR46957:SF3">
    <property type="entry name" value="CYTOKINE RECEPTOR"/>
    <property type="match status" value="1"/>
</dbReference>
<evidence type="ECO:0000259" key="13">
    <source>
        <dbReference type="PROSITE" id="PS50055"/>
    </source>
</evidence>
<dbReference type="InterPro" id="IPR029021">
    <property type="entry name" value="Prot-tyrosine_phosphatase-like"/>
</dbReference>
<dbReference type="InterPro" id="IPR003961">
    <property type="entry name" value="FN3_dom"/>
</dbReference>
<comment type="catalytic activity">
    <reaction evidence="10">
        <text>O-phospho-L-tyrosyl-[protein] + H2O = L-tyrosyl-[protein] + phosphate</text>
        <dbReference type="Rhea" id="RHEA:10684"/>
        <dbReference type="Rhea" id="RHEA-COMP:10136"/>
        <dbReference type="Rhea" id="RHEA-COMP:20101"/>
        <dbReference type="ChEBI" id="CHEBI:15377"/>
        <dbReference type="ChEBI" id="CHEBI:43474"/>
        <dbReference type="ChEBI" id="CHEBI:46858"/>
        <dbReference type="ChEBI" id="CHEBI:61978"/>
        <dbReference type="EC" id="3.1.3.48"/>
    </reaction>
</comment>
<dbReference type="PANTHER" id="PTHR46957">
    <property type="entry name" value="CYTOKINE RECEPTOR"/>
    <property type="match status" value="1"/>
</dbReference>
<keyword evidence="5" id="KW-0378">Hydrolase</keyword>
<dbReference type="PROSITE" id="PS50853">
    <property type="entry name" value="FN3"/>
    <property type="match status" value="4"/>
</dbReference>
<feature type="transmembrane region" description="Helical" evidence="12">
    <location>
        <begin position="558"/>
        <end position="582"/>
    </location>
</feature>
<dbReference type="PRINTS" id="PR00700">
    <property type="entry name" value="PRTYPHPHTASE"/>
</dbReference>
<evidence type="ECO:0000256" key="9">
    <source>
        <dbReference type="ARBA" id="ARBA00023180"/>
    </source>
</evidence>
<keyword evidence="8 12" id="KW-0472">Membrane</keyword>
<dbReference type="PROSITE" id="PS00383">
    <property type="entry name" value="TYR_PHOSPHATASE_1"/>
    <property type="match status" value="1"/>
</dbReference>
<accession>A0A210R261</accession>
<feature type="domain" description="Fibronectin type-III" evidence="15">
    <location>
        <begin position="57"/>
        <end position="176"/>
    </location>
</feature>
<organism evidence="16 17">
    <name type="scientific">Mizuhopecten yessoensis</name>
    <name type="common">Japanese scallop</name>
    <name type="synonym">Patinopecten yessoensis</name>
    <dbReference type="NCBI Taxonomy" id="6573"/>
    <lineage>
        <taxon>Eukaryota</taxon>
        <taxon>Metazoa</taxon>
        <taxon>Spiralia</taxon>
        <taxon>Lophotrochozoa</taxon>
        <taxon>Mollusca</taxon>
        <taxon>Bivalvia</taxon>
        <taxon>Autobranchia</taxon>
        <taxon>Pteriomorphia</taxon>
        <taxon>Pectinida</taxon>
        <taxon>Pectinoidea</taxon>
        <taxon>Pectinidae</taxon>
        <taxon>Mizuhopecten</taxon>
    </lineage>
</organism>
<keyword evidence="17" id="KW-1185">Reference proteome</keyword>
<dbReference type="GO" id="GO:0004725">
    <property type="term" value="F:protein tyrosine phosphatase activity"/>
    <property type="evidence" value="ECO:0007669"/>
    <property type="project" value="UniProtKB-EC"/>
</dbReference>
<feature type="region of interest" description="Disordered" evidence="11">
    <location>
        <begin position="589"/>
        <end position="610"/>
    </location>
</feature>
<evidence type="ECO:0000259" key="15">
    <source>
        <dbReference type="PROSITE" id="PS50853"/>
    </source>
</evidence>
<keyword evidence="7 12" id="KW-1133">Transmembrane helix</keyword>
<feature type="compositionally biased region" description="Polar residues" evidence="11">
    <location>
        <begin position="932"/>
        <end position="949"/>
    </location>
</feature>
<dbReference type="SMART" id="SM00404">
    <property type="entry name" value="PTPc_motif"/>
    <property type="match status" value="1"/>
</dbReference>
<evidence type="ECO:0000256" key="11">
    <source>
        <dbReference type="SAM" id="MobiDB-lite"/>
    </source>
</evidence>
<name>A0A210R261_MIZYE</name>
<dbReference type="InterPro" id="IPR016130">
    <property type="entry name" value="Tyr_Pase_AS"/>
</dbReference>
<dbReference type="InterPro" id="IPR003595">
    <property type="entry name" value="Tyr_Pase_cat"/>
</dbReference>
<evidence type="ECO:0000313" key="17">
    <source>
        <dbReference type="Proteomes" id="UP000242188"/>
    </source>
</evidence>
<feature type="domain" description="Fibronectin type-III" evidence="15">
    <location>
        <begin position="1"/>
        <end position="53"/>
    </location>
</feature>
<evidence type="ECO:0000259" key="14">
    <source>
        <dbReference type="PROSITE" id="PS50056"/>
    </source>
</evidence>
<feature type="domain" description="Fibronectin type-III" evidence="15">
    <location>
        <begin position="276"/>
        <end position="378"/>
    </location>
</feature>
<dbReference type="InterPro" id="IPR036116">
    <property type="entry name" value="FN3_sf"/>
</dbReference>
<dbReference type="GO" id="GO:0016020">
    <property type="term" value="C:membrane"/>
    <property type="evidence" value="ECO:0007669"/>
    <property type="project" value="UniProtKB-SubCell"/>
</dbReference>
<keyword evidence="3 12" id="KW-0812">Transmembrane</keyword>
<dbReference type="InterPro" id="IPR000242">
    <property type="entry name" value="PTP_cat"/>
</dbReference>
<comment type="caution">
    <text evidence="16">The sequence shown here is derived from an EMBL/GenBank/DDBJ whole genome shotgun (WGS) entry which is preliminary data.</text>
</comment>
<sequence length="949" mass="106332">MFPTSTNLTEFTVHGLKPETSYVFSVATVNDAVMPSSNQSQYSSQMGCWTKAAMSLEPSMLVVSQEQSRQFTLNWAKPTITNGHLRGYRLRVLDGSMCVQEVIFTCNNCTGYTAFSFICHEEVRQTVTILPTDLDSYTYTVGNLLPYINYTASVVAVNAVGDGHPNTQYAMTDQEVPQHPTTLTATVVSSTEVNVTWDISDPKPGPTTYTLYIIAVAPESSRTESIPGFSVRTHKVVGLQEYRTYTFNLTASTVKGTALFQQTLPSAKTLAAAPGAVSNFTVARPNGPDYTTMRVSWELPLVLERNSDIVKFMFTHNTTGGNLNADPEEIPIDTNVITVTRDLAVLPQRTYYIEVYAVGNNTDGVVYNGFKSFNTYMAPAGPPPLDVGETVIPTSSNTNIQATQTSFTLTLTEGFFSNDLYGHIEDSSLVLCKGSCTNLGDMSEAKSHDYLTNLVGWKDARANGYPGEYRAMSNSEFTTYLDQASTSGRRKRATKTFVVEIGTGKNCVTSTETYCNGPLEAGSIYVVKAVVCTAGGCTLSSLYGPYSTEKVPEPGTNISVIIGVVCGIVAFAIVIVLVVVLLKRRQSSKPSTYKSDEDPGTGFQEIDKKHIPDKRPVTMERFPQHVADLQKDSKLKFAKEYEDLKELSPKHPCNSANEDGNKMKNRYVNILPFDHSRVKLNPSDPEDPSTDFINANYIPGYNSQREYIASQGPIPGTIDDFWRMIWEQQVAICVMLTLCKEDGRIKCEQYWPTERNEPKQYGDIVVEITSSSTVNTYDFRIFKITQGDQTRTLKHFHFLNWKDFSANVQNDVMIDFIQNVRAHIQPPDKKGPMLIHCSAGVGRTGTYMSLDQLIQFIDEHDFNEELDIFDLVLSMRNYRVFMVQTEQQYVFIHDCAKDLIERKRARLQENDDDDEEENVYMNKAFEQDTEENMYQNQDFYQNTTDKTEL</sequence>
<evidence type="ECO:0000256" key="10">
    <source>
        <dbReference type="ARBA" id="ARBA00051722"/>
    </source>
</evidence>
<dbReference type="InterPro" id="IPR013783">
    <property type="entry name" value="Ig-like_fold"/>
</dbReference>
<feature type="domain" description="Tyrosine specific protein phosphatases" evidence="14">
    <location>
        <begin position="814"/>
        <end position="890"/>
    </location>
</feature>
<keyword evidence="9" id="KW-0325">Glycoprotein</keyword>
<keyword evidence="4" id="KW-0732">Signal</keyword>
<dbReference type="SMART" id="SM00194">
    <property type="entry name" value="PTPc"/>
    <property type="match status" value="1"/>
</dbReference>
<dbReference type="OrthoDB" id="6272991at2759"/>
<proteinExistence type="predicted"/>
<dbReference type="InterPro" id="IPR000387">
    <property type="entry name" value="Tyr_Pase_dom"/>
</dbReference>
<dbReference type="EC" id="3.1.3.48" evidence="2"/>
<dbReference type="EMBL" id="NEDP02000757">
    <property type="protein sequence ID" value="OWF55128.1"/>
    <property type="molecule type" value="Genomic_DNA"/>
</dbReference>
<protein>
    <recommendedName>
        <fullName evidence="2">protein-tyrosine-phosphatase</fullName>
        <ecNumber evidence="2">3.1.3.48</ecNumber>
    </recommendedName>
</protein>
<dbReference type="Proteomes" id="UP000242188">
    <property type="component" value="Unassembled WGS sequence"/>
</dbReference>
<feature type="domain" description="Fibronectin type-III" evidence="15">
    <location>
        <begin position="179"/>
        <end position="272"/>
    </location>
</feature>
<dbReference type="InterPro" id="IPR050713">
    <property type="entry name" value="RTP_Phos/Ushers"/>
</dbReference>
<feature type="domain" description="Tyrosine-protein phosphatase" evidence="13">
    <location>
        <begin position="637"/>
        <end position="899"/>
    </location>
</feature>
<evidence type="ECO:0000256" key="7">
    <source>
        <dbReference type="ARBA" id="ARBA00022989"/>
    </source>
</evidence>
<dbReference type="CDD" id="cd00063">
    <property type="entry name" value="FN3"/>
    <property type="match status" value="3"/>
</dbReference>
<evidence type="ECO:0000256" key="6">
    <source>
        <dbReference type="ARBA" id="ARBA00022912"/>
    </source>
</evidence>
<reference evidence="16 17" key="1">
    <citation type="journal article" date="2017" name="Nat. Ecol. Evol.">
        <title>Scallop genome provides insights into evolution of bilaterian karyotype and development.</title>
        <authorList>
            <person name="Wang S."/>
            <person name="Zhang J."/>
            <person name="Jiao W."/>
            <person name="Li J."/>
            <person name="Xun X."/>
            <person name="Sun Y."/>
            <person name="Guo X."/>
            <person name="Huan P."/>
            <person name="Dong B."/>
            <person name="Zhang L."/>
            <person name="Hu X."/>
            <person name="Sun X."/>
            <person name="Wang J."/>
            <person name="Zhao C."/>
            <person name="Wang Y."/>
            <person name="Wang D."/>
            <person name="Huang X."/>
            <person name="Wang R."/>
            <person name="Lv J."/>
            <person name="Li Y."/>
            <person name="Zhang Z."/>
            <person name="Liu B."/>
            <person name="Lu W."/>
            <person name="Hui Y."/>
            <person name="Liang J."/>
            <person name="Zhou Z."/>
            <person name="Hou R."/>
            <person name="Li X."/>
            <person name="Liu Y."/>
            <person name="Li H."/>
            <person name="Ning X."/>
            <person name="Lin Y."/>
            <person name="Zhao L."/>
            <person name="Xing Q."/>
            <person name="Dou J."/>
            <person name="Li Y."/>
            <person name="Mao J."/>
            <person name="Guo H."/>
            <person name="Dou H."/>
            <person name="Li T."/>
            <person name="Mu C."/>
            <person name="Jiang W."/>
            <person name="Fu Q."/>
            <person name="Fu X."/>
            <person name="Miao Y."/>
            <person name="Liu J."/>
            <person name="Yu Q."/>
            <person name="Li R."/>
            <person name="Liao H."/>
            <person name="Li X."/>
            <person name="Kong Y."/>
            <person name="Jiang Z."/>
            <person name="Chourrout D."/>
            <person name="Li R."/>
            <person name="Bao Z."/>
        </authorList>
    </citation>
    <scope>NUCLEOTIDE SEQUENCE [LARGE SCALE GENOMIC DNA]</scope>
    <source>
        <strain evidence="16 17">PY_sf001</strain>
    </source>
</reference>
<comment type="subcellular location">
    <subcellularLocation>
        <location evidence="1">Membrane</location>
        <topology evidence="1">Single-pass type I membrane protein</topology>
    </subcellularLocation>
</comment>
<dbReference type="PROSITE" id="PS50055">
    <property type="entry name" value="TYR_PHOSPHATASE_PTP"/>
    <property type="match status" value="1"/>
</dbReference>
<evidence type="ECO:0000256" key="4">
    <source>
        <dbReference type="ARBA" id="ARBA00022729"/>
    </source>
</evidence>
<dbReference type="AlphaFoldDB" id="A0A210R261"/>
<dbReference type="Pfam" id="PF00041">
    <property type="entry name" value="fn3"/>
    <property type="match status" value="2"/>
</dbReference>
<dbReference type="SUPFAM" id="SSF52799">
    <property type="entry name" value="(Phosphotyrosine protein) phosphatases II"/>
    <property type="match status" value="1"/>
</dbReference>
<dbReference type="SUPFAM" id="SSF49265">
    <property type="entry name" value="Fibronectin type III"/>
    <property type="match status" value="3"/>
</dbReference>
<keyword evidence="6" id="KW-0904">Protein phosphatase</keyword>
<evidence type="ECO:0000256" key="5">
    <source>
        <dbReference type="ARBA" id="ARBA00022801"/>
    </source>
</evidence>
<evidence type="ECO:0000256" key="12">
    <source>
        <dbReference type="SAM" id="Phobius"/>
    </source>
</evidence>
<evidence type="ECO:0000256" key="2">
    <source>
        <dbReference type="ARBA" id="ARBA00013064"/>
    </source>
</evidence>
<dbReference type="STRING" id="6573.A0A210R261"/>
<evidence type="ECO:0000256" key="1">
    <source>
        <dbReference type="ARBA" id="ARBA00004479"/>
    </source>
</evidence>
<dbReference type="FunFam" id="3.90.190.10:FF:000009">
    <property type="entry name" value="Receptor-type tyrosine-protein phosphatase beta"/>
    <property type="match status" value="1"/>
</dbReference>
<evidence type="ECO:0000256" key="8">
    <source>
        <dbReference type="ARBA" id="ARBA00023136"/>
    </source>
</evidence>
<dbReference type="SMART" id="SM00060">
    <property type="entry name" value="FN3"/>
    <property type="match status" value="3"/>
</dbReference>
<dbReference type="Pfam" id="PF00102">
    <property type="entry name" value="Y_phosphatase"/>
    <property type="match status" value="1"/>
</dbReference>
<dbReference type="Gene3D" id="3.90.190.10">
    <property type="entry name" value="Protein tyrosine phosphatase superfamily"/>
    <property type="match status" value="1"/>
</dbReference>
<evidence type="ECO:0000256" key="3">
    <source>
        <dbReference type="ARBA" id="ARBA00022692"/>
    </source>
</evidence>
<feature type="region of interest" description="Disordered" evidence="11">
    <location>
        <begin position="926"/>
        <end position="949"/>
    </location>
</feature>
<gene>
    <name evidence="16" type="ORF">KP79_PYT07051</name>
</gene>